<dbReference type="STRING" id="1229662.W3XGI0"/>
<feature type="compositionally biased region" description="Pro residues" evidence="1">
    <location>
        <begin position="226"/>
        <end position="236"/>
    </location>
</feature>
<feature type="compositionally biased region" description="Pro residues" evidence="1">
    <location>
        <begin position="191"/>
        <end position="206"/>
    </location>
</feature>
<evidence type="ECO:0000313" key="3">
    <source>
        <dbReference type="EMBL" id="ETS84301.1"/>
    </source>
</evidence>
<dbReference type="InterPro" id="IPR051412">
    <property type="entry name" value="Formin_Homology_Diaphanous_sf"/>
</dbReference>
<feature type="compositionally biased region" description="Basic and acidic residues" evidence="1">
    <location>
        <begin position="290"/>
        <end position="307"/>
    </location>
</feature>
<proteinExistence type="predicted"/>
<dbReference type="HOGENOM" id="CLU_021705_2_0_1"/>
<dbReference type="GeneID" id="19267339"/>
<feature type="compositionally biased region" description="Basic and acidic residues" evidence="1">
    <location>
        <begin position="253"/>
        <end position="263"/>
    </location>
</feature>
<evidence type="ECO:0000256" key="1">
    <source>
        <dbReference type="SAM" id="MobiDB-lite"/>
    </source>
</evidence>
<feature type="domain" description="DUF8035" evidence="2">
    <location>
        <begin position="475"/>
        <end position="528"/>
    </location>
</feature>
<feature type="compositionally biased region" description="Basic and acidic residues" evidence="1">
    <location>
        <begin position="210"/>
        <end position="224"/>
    </location>
</feature>
<dbReference type="InParanoid" id="W3XGI0"/>
<dbReference type="EMBL" id="KI912110">
    <property type="protein sequence ID" value="ETS84301.1"/>
    <property type="molecule type" value="Genomic_DNA"/>
</dbReference>
<keyword evidence="4" id="KW-1185">Reference proteome</keyword>
<feature type="compositionally biased region" description="Basic and acidic residues" evidence="1">
    <location>
        <begin position="12"/>
        <end position="100"/>
    </location>
</feature>
<sequence>MSYRVGGGRGSDVGERDGRYYYDEPRRGPPRREYDEVETTFERREERRSPPRRAPVREYEETDISIRERDSRTPAFLREEPRREAGPLVLRSREVETIDRRRPRSPSPVREQERIVIRRRSVSPPRRERSPPPPPMQELRRPRFIERSPSPEVRVDTREIVRVDRRRERSPTPEREQEIRIIQRERQRVPSPSPSPPPPPPPPPVIRGPTIEREVITHYRDIDHAPYPPFPPPAPIIEPRRGRETETDIDIYTSRHETEVDIHRHSRSRSRPRPRPVAPPRGPSYYDDEVVVRSDRDRLQVEIERDHKRSRSVAPPPPRPDYSEEAEYITGKIDSRGRMGEAYHGATKDWTIVDVPPGTERVKMDGVGGGGAEVTWQRYNGVRRAKFIPERDERPTPRPPPPAPGPMPIVPYASSTSVSETTSDRDRLSVQIYDKHRDSSRDRPVVEDVHDTRISIRDRDRDRDRGRRPLKKQHDMWTEITKDLVVREAIERLGYEYEETEYFFYVMEYLKYEDVLEIVNLSDSIRRARRDRAREIEWEREARERWERKHRHHHKHRDWDDERVVEREVIYEHERKPVRGYLH</sequence>
<dbReference type="OMA" id="DFFYVME"/>
<feature type="compositionally biased region" description="Gly residues" evidence="1">
    <location>
        <begin position="1"/>
        <end position="11"/>
    </location>
</feature>
<dbReference type="InterPro" id="IPR058348">
    <property type="entry name" value="DUF8035"/>
</dbReference>
<feature type="compositionally biased region" description="Basic and acidic residues" evidence="1">
    <location>
        <begin position="387"/>
        <end position="396"/>
    </location>
</feature>
<dbReference type="eggNOG" id="ENOG502SANM">
    <property type="taxonomic scope" value="Eukaryota"/>
</dbReference>
<dbReference type="OrthoDB" id="5410752at2759"/>
<evidence type="ECO:0000313" key="4">
    <source>
        <dbReference type="Proteomes" id="UP000030651"/>
    </source>
</evidence>
<reference evidence="4" key="1">
    <citation type="journal article" date="2015" name="BMC Genomics">
        <title>Genomic and transcriptomic analysis of the endophytic fungus Pestalotiopsis fici reveals its lifestyle and high potential for synthesis of natural products.</title>
        <authorList>
            <person name="Wang X."/>
            <person name="Zhang X."/>
            <person name="Liu L."/>
            <person name="Xiang M."/>
            <person name="Wang W."/>
            <person name="Sun X."/>
            <person name="Che Y."/>
            <person name="Guo L."/>
            <person name="Liu G."/>
            <person name="Guo L."/>
            <person name="Wang C."/>
            <person name="Yin W.B."/>
            <person name="Stadler M."/>
            <person name="Zhang X."/>
            <person name="Liu X."/>
        </authorList>
    </citation>
    <scope>NUCLEOTIDE SEQUENCE [LARGE SCALE GENOMIC DNA]</scope>
    <source>
        <strain evidence="4">W106-1 / CGMCC3.15140</strain>
    </source>
</reference>
<dbReference type="PANTHER" id="PTHR45691:SF6">
    <property type="entry name" value="PROTEIN DIAPHANOUS"/>
    <property type="match status" value="1"/>
</dbReference>
<dbReference type="Proteomes" id="UP000030651">
    <property type="component" value="Unassembled WGS sequence"/>
</dbReference>
<organism evidence="3 4">
    <name type="scientific">Pestalotiopsis fici (strain W106-1 / CGMCC3.15140)</name>
    <dbReference type="NCBI Taxonomy" id="1229662"/>
    <lineage>
        <taxon>Eukaryota</taxon>
        <taxon>Fungi</taxon>
        <taxon>Dikarya</taxon>
        <taxon>Ascomycota</taxon>
        <taxon>Pezizomycotina</taxon>
        <taxon>Sordariomycetes</taxon>
        <taxon>Xylariomycetidae</taxon>
        <taxon>Amphisphaeriales</taxon>
        <taxon>Sporocadaceae</taxon>
        <taxon>Pestalotiopsis</taxon>
    </lineage>
</organism>
<accession>W3XGI0</accession>
<name>W3XGI0_PESFW</name>
<protein>
    <recommendedName>
        <fullName evidence="2">DUF8035 domain-containing protein</fullName>
    </recommendedName>
</protein>
<gene>
    <name evidence="3" type="ORF">PFICI_02326</name>
</gene>
<dbReference type="GO" id="GO:0030041">
    <property type="term" value="P:actin filament polymerization"/>
    <property type="evidence" value="ECO:0007669"/>
    <property type="project" value="TreeGrafter"/>
</dbReference>
<feature type="region of interest" description="Disordered" evidence="1">
    <location>
        <begin position="1"/>
        <end position="333"/>
    </location>
</feature>
<feature type="compositionally biased region" description="Pro residues" evidence="1">
    <location>
        <begin position="397"/>
        <end position="409"/>
    </location>
</feature>
<feature type="region of interest" description="Disordered" evidence="1">
    <location>
        <begin position="383"/>
        <end position="428"/>
    </location>
</feature>
<evidence type="ECO:0000259" key="2">
    <source>
        <dbReference type="Pfam" id="PF26118"/>
    </source>
</evidence>
<dbReference type="KEGG" id="pfy:PFICI_02326"/>
<feature type="compositionally biased region" description="Basic residues" evidence="1">
    <location>
        <begin position="264"/>
        <end position="274"/>
    </location>
</feature>
<feature type="compositionally biased region" description="Basic and acidic residues" evidence="1">
    <location>
        <begin position="153"/>
        <end position="188"/>
    </location>
</feature>
<dbReference type="RefSeq" id="XP_007829098.1">
    <property type="nucleotide sequence ID" value="XM_007830907.1"/>
</dbReference>
<dbReference type="AlphaFoldDB" id="W3XGI0"/>
<dbReference type="GO" id="GO:0005884">
    <property type="term" value="C:actin filament"/>
    <property type="evidence" value="ECO:0007669"/>
    <property type="project" value="TreeGrafter"/>
</dbReference>
<dbReference type="Pfam" id="PF26118">
    <property type="entry name" value="DUF8035"/>
    <property type="match status" value="1"/>
</dbReference>
<dbReference type="PANTHER" id="PTHR45691">
    <property type="entry name" value="PROTEIN DIAPHANOUS"/>
    <property type="match status" value="1"/>
</dbReference>